<dbReference type="Proteomes" id="UP000319004">
    <property type="component" value="Chromosome"/>
</dbReference>
<dbReference type="InterPro" id="IPR036388">
    <property type="entry name" value="WH-like_DNA-bd_sf"/>
</dbReference>
<dbReference type="Gene3D" id="1.10.1740.10">
    <property type="match status" value="1"/>
</dbReference>
<comment type="similarity">
    <text evidence="1">Belongs to the sigma-70 factor family. ECF subfamily.</text>
</comment>
<dbReference type="InterPro" id="IPR014284">
    <property type="entry name" value="RNA_pol_sigma-70_dom"/>
</dbReference>
<dbReference type="GO" id="GO:0016987">
    <property type="term" value="F:sigma factor activity"/>
    <property type="evidence" value="ECO:0007669"/>
    <property type="project" value="UniProtKB-KW"/>
</dbReference>
<feature type="domain" description="RNA polymerase sigma factor 70 region 4 type 2" evidence="7">
    <location>
        <begin position="185"/>
        <end position="220"/>
    </location>
</feature>
<dbReference type="GO" id="GO:0006352">
    <property type="term" value="P:DNA-templated transcription initiation"/>
    <property type="evidence" value="ECO:0007669"/>
    <property type="project" value="InterPro"/>
</dbReference>
<evidence type="ECO:0000259" key="7">
    <source>
        <dbReference type="Pfam" id="PF08281"/>
    </source>
</evidence>
<organism evidence="8 9">
    <name type="scientific">Stieleria neptunia</name>
    <dbReference type="NCBI Taxonomy" id="2527979"/>
    <lineage>
        <taxon>Bacteria</taxon>
        <taxon>Pseudomonadati</taxon>
        <taxon>Planctomycetota</taxon>
        <taxon>Planctomycetia</taxon>
        <taxon>Pirellulales</taxon>
        <taxon>Pirellulaceae</taxon>
        <taxon>Stieleria</taxon>
    </lineage>
</organism>
<evidence type="ECO:0000313" key="9">
    <source>
        <dbReference type="Proteomes" id="UP000319004"/>
    </source>
</evidence>
<protein>
    <submittedName>
        <fullName evidence="8">ECF RNA polymerase sigma factor SigE</fullName>
    </submittedName>
</protein>
<dbReference type="InterPro" id="IPR013324">
    <property type="entry name" value="RNA_pol_sigma_r3/r4-like"/>
</dbReference>
<sequence length="230" mass="25341">MDAAVFYTGNDASLHGFDAMTSTSSPSLFATPGSTDDGLVDGIRAQDDQAWEQFVERYSPLIYVWCRTCDLQAEDALDVSQQVFGSVHRSISTFSHRPEGGGSFRGWLFVITRNAIRNHLQRTLRGPRAQGGSSIQLRLLAEPESLDEASLSAATLSADGRSDPQTPLQAALDAARGDFDDRTWQCFRLIALEGHTAAEVAEQFGMKPSAVRQAKYRVTRRLRLDLGRFV</sequence>
<evidence type="ECO:0000313" key="8">
    <source>
        <dbReference type="EMBL" id="QDV42590.1"/>
    </source>
</evidence>
<dbReference type="InterPro" id="IPR013325">
    <property type="entry name" value="RNA_pol_sigma_r2"/>
</dbReference>
<keyword evidence="4" id="KW-0238">DNA-binding</keyword>
<dbReference type="SUPFAM" id="SSF88946">
    <property type="entry name" value="Sigma2 domain of RNA polymerase sigma factors"/>
    <property type="match status" value="1"/>
</dbReference>
<keyword evidence="5" id="KW-0804">Transcription</keyword>
<evidence type="ECO:0000256" key="5">
    <source>
        <dbReference type="ARBA" id="ARBA00023163"/>
    </source>
</evidence>
<dbReference type="OrthoDB" id="281047at2"/>
<dbReference type="SUPFAM" id="SSF88659">
    <property type="entry name" value="Sigma3 and sigma4 domains of RNA polymerase sigma factors"/>
    <property type="match status" value="1"/>
</dbReference>
<proteinExistence type="inferred from homology"/>
<dbReference type="PANTHER" id="PTHR43133:SF8">
    <property type="entry name" value="RNA POLYMERASE SIGMA FACTOR HI_1459-RELATED"/>
    <property type="match status" value="1"/>
</dbReference>
<dbReference type="Pfam" id="PF08281">
    <property type="entry name" value="Sigma70_r4_2"/>
    <property type="match status" value="1"/>
</dbReference>
<keyword evidence="9" id="KW-1185">Reference proteome</keyword>
<keyword evidence="2" id="KW-0805">Transcription regulation</keyword>
<dbReference type="Gene3D" id="1.10.10.10">
    <property type="entry name" value="Winged helix-like DNA-binding domain superfamily/Winged helix DNA-binding domain"/>
    <property type="match status" value="1"/>
</dbReference>
<evidence type="ECO:0000259" key="6">
    <source>
        <dbReference type="Pfam" id="PF04542"/>
    </source>
</evidence>
<dbReference type="GO" id="GO:0003677">
    <property type="term" value="F:DNA binding"/>
    <property type="evidence" value="ECO:0007669"/>
    <property type="project" value="UniProtKB-KW"/>
</dbReference>
<name>A0A518HP15_9BACT</name>
<dbReference type="InterPro" id="IPR013249">
    <property type="entry name" value="RNA_pol_sigma70_r4_t2"/>
</dbReference>
<dbReference type="EMBL" id="CP037423">
    <property type="protein sequence ID" value="QDV42590.1"/>
    <property type="molecule type" value="Genomic_DNA"/>
</dbReference>
<keyword evidence="3" id="KW-0731">Sigma factor</keyword>
<accession>A0A518HP15</accession>
<feature type="domain" description="RNA polymerase sigma-70 region 2" evidence="6">
    <location>
        <begin position="54"/>
        <end position="123"/>
    </location>
</feature>
<dbReference type="Pfam" id="PF04542">
    <property type="entry name" value="Sigma70_r2"/>
    <property type="match status" value="1"/>
</dbReference>
<evidence type="ECO:0000256" key="3">
    <source>
        <dbReference type="ARBA" id="ARBA00023082"/>
    </source>
</evidence>
<evidence type="ECO:0000256" key="4">
    <source>
        <dbReference type="ARBA" id="ARBA00023125"/>
    </source>
</evidence>
<evidence type="ECO:0000256" key="2">
    <source>
        <dbReference type="ARBA" id="ARBA00023015"/>
    </source>
</evidence>
<gene>
    <name evidence="8" type="primary">sigE_4</name>
    <name evidence="8" type="ORF">Enr13x_24380</name>
</gene>
<dbReference type="AlphaFoldDB" id="A0A518HP15"/>
<evidence type="ECO:0000256" key="1">
    <source>
        <dbReference type="ARBA" id="ARBA00010641"/>
    </source>
</evidence>
<dbReference type="InterPro" id="IPR039425">
    <property type="entry name" value="RNA_pol_sigma-70-like"/>
</dbReference>
<dbReference type="InterPro" id="IPR007627">
    <property type="entry name" value="RNA_pol_sigma70_r2"/>
</dbReference>
<dbReference type="KEGG" id="snep:Enr13x_24380"/>
<dbReference type="PANTHER" id="PTHR43133">
    <property type="entry name" value="RNA POLYMERASE ECF-TYPE SIGMA FACTO"/>
    <property type="match status" value="1"/>
</dbReference>
<dbReference type="NCBIfam" id="TIGR02937">
    <property type="entry name" value="sigma70-ECF"/>
    <property type="match status" value="1"/>
</dbReference>
<reference evidence="8 9" key="1">
    <citation type="submission" date="2019-03" db="EMBL/GenBank/DDBJ databases">
        <title>Deep-cultivation of Planctomycetes and their phenomic and genomic characterization uncovers novel biology.</title>
        <authorList>
            <person name="Wiegand S."/>
            <person name="Jogler M."/>
            <person name="Boedeker C."/>
            <person name="Pinto D."/>
            <person name="Vollmers J."/>
            <person name="Rivas-Marin E."/>
            <person name="Kohn T."/>
            <person name="Peeters S.H."/>
            <person name="Heuer A."/>
            <person name="Rast P."/>
            <person name="Oberbeckmann S."/>
            <person name="Bunk B."/>
            <person name="Jeske O."/>
            <person name="Meyerdierks A."/>
            <person name="Storesund J.E."/>
            <person name="Kallscheuer N."/>
            <person name="Luecker S."/>
            <person name="Lage O.M."/>
            <person name="Pohl T."/>
            <person name="Merkel B.J."/>
            <person name="Hornburger P."/>
            <person name="Mueller R.-W."/>
            <person name="Bruemmer F."/>
            <person name="Labrenz M."/>
            <person name="Spormann A.M."/>
            <person name="Op den Camp H."/>
            <person name="Overmann J."/>
            <person name="Amann R."/>
            <person name="Jetten M.S.M."/>
            <person name="Mascher T."/>
            <person name="Medema M.H."/>
            <person name="Devos D.P."/>
            <person name="Kaster A.-K."/>
            <person name="Ovreas L."/>
            <person name="Rohde M."/>
            <person name="Galperin M.Y."/>
            <person name="Jogler C."/>
        </authorList>
    </citation>
    <scope>NUCLEOTIDE SEQUENCE [LARGE SCALE GENOMIC DNA]</scope>
    <source>
        <strain evidence="8 9">Enr13</strain>
    </source>
</reference>